<sequence length="259" mass="29067">MKQYIVDAFTDEVFHGNQAAICIMDKWISEELMMDITKENNYSETAFAVKDGEKYHLRWFTPGGEIDLCGHATLACAYVLFNFYLENENRVVFSTLSGDLIVTRHDDLYELEFPAYDLKEIDVTDEMVDAFGAKPLSAYLGRDLLCVFDEEDLVRNMVPDMEKIQKLDGLLQHATAKGNSIDTVSRSFAPKLGVSEDPVCGSGHCHIVPYWANVLNKNEIVAYQASSRGGTLYCRLEGNKVFMAGKGALFAICELNINK</sequence>
<comment type="caution">
    <text evidence="4">The sequence shown here is derived from an EMBL/GenBank/DDBJ whole genome shotgun (WGS) entry which is preliminary data.</text>
</comment>
<dbReference type="PIRSF" id="PIRSF016184">
    <property type="entry name" value="PhzC_PhzF"/>
    <property type="match status" value="1"/>
</dbReference>
<evidence type="ECO:0000256" key="2">
    <source>
        <dbReference type="ARBA" id="ARBA00023235"/>
    </source>
</evidence>
<name>A0A6N7XAG0_9FIRM</name>
<evidence type="ECO:0000313" key="5">
    <source>
        <dbReference type="Proteomes" id="UP000440713"/>
    </source>
</evidence>
<reference evidence="4 5" key="1">
    <citation type="submission" date="2019-08" db="EMBL/GenBank/DDBJ databases">
        <title>In-depth cultivation of the pig gut microbiome towards novel bacterial diversity and tailored functional studies.</title>
        <authorList>
            <person name="Wylensek D."/>
            <person name="Hitch T.C.A."/>
            <person name="Clavel T."/>
        </authorList>
    </citation>
    <scope>NUCLEOTIDE SEQUENCE [LARGE SCALE GENOMIC DNA]</scope>
    <source>
        <strain evidence="4 5">WCA-SAB-591-4A-A</strain>
    </source>
</reference>
<organism evidence="4 5">
    <name type="scientific">Peptostreptococcus porci</name>
    <dbReference type="NCBI Taxonomy" id="2652282"/>
    <lineage>
        <taxon>Bacteria</taxon>
        <taxon>Bacillati</taxon>
        <taxon>Bacillota</taxon>
        <taxon>Clostridia</taxon>
        <taxon>Peptostreptococcales</taxon>
        <taxon>Peptostreptococcaceae</taxon>
        <taxon>Peptostreptococcus</taxon>
    </lineage>
</organism>
<gene>
    <name evidence="4" type="ORF">FYJ71_01485</name>
</gene>
<dbReference type="PANTHER" id="PTHR13774:SF17">
    <property type="entry name" value="PHENAZINE BIOSYNTHESIS-LIKE DOMAIN-CONTAINING PROTEIN"/>
    <property type="match status" value="1"/>
</dbReference>
<dbReference type="NCBIfam" id="TIGR00654">
    <property type="entry name" value="PhzF_family"/>
    <property type="match status" value="1"/>
</dbReference>
<dbReference type="GO" id="GO:0016853">
    <property type="term" value="F:isomerase activity"/>
    <property type="evidence" value="ECO:0007669"/>
    <property type="project" value="UniProtKB-KW"/>
</dbReference>
<dbReference type="Pfam" id="PF02567">
    <property type="entry name" value="PhzC-PhzF"/>
    <property type="match status" value="1"/>
</dbReference>
<protein>
    <submittedName>
        <fullName evidence="4">PhzF family phenazine biosynthesis protein</fullName>
    </submittedName>
</protein>
<dbReference type="InterPro" id="IPR003719">
    <property type="entry name" value="Phenazine_PhzF-like"/>
</dbReference>
<proteinExistence type="inferred from homology"/>
<dbReference type="SUPFAM" id="SSF54506">
    <property type="entry name" value="Diaminopimelate epimerase-like"/>
    <property type="match status" value="1"/>
</dbReference>
<feature type="active site" evidence="3">
    <location>
        <position position="44"/>
    </location>
</feature>
<dbReference type="PANTHER" id="PTHR13774">
    <property type="entry name" value="PHENAZINE BIOSYNTHESIS PROTEIN"/>
    <property type="match status" value="1"/>
</dbReference>
<evidence type="ECO:0000256" key="1">
    <source>
        <dbReference type="ARBA" id="ARBA00008270"/>
    </source>
</evidence>
<dbReference type="RefSeq" id="WP_154537044.1">
    <property type="nucleotide sequence ID" value="NZ_VUNE01000001.1"/>
</dbReference>
<keyword evidence="5" id="KW-1185">Reference proteome</keyword>
<evidence type="ECO:0000256" key="3">
    <source>
        <dbReference type="PIRSR" id="PIRSR016184-1"/>
    </source>
</evidence>
<comment type="similarity">
    <text evidence="1">Belongs to the PhzF family.</text>
</comment>
<dbReference type="EMBL" id="VUNE01000001">
    <property type="protein sequence ID" value="MST61646.1"/>
    <property type="molecule type" value="Genomic_DNA"/>
</dbReference>
<evidence type="ECO:0000313" key="4">
    <source>
        <dbReference type="EMBL" id="MST61646.1"/>
    </source>
</evidence>
<dbReference type="Gene3D" id="3.10.310.10">
    <property type="entry name" value="Diaminopimelate Epimerase, Chain A, domain 1"/>
    <property type="match status" value="2"/>
</dbReference>
<accession>A0A6N7XAG0</accession>
<dbReference type="Proteomes" id="UP000440713">
    <property type="component" value="Unassembled WGS sequence"/>
</dbReference>
<dbReference type="GO" id="GO:0005737">
    <property type="term" value="C:cytoplasm"/>
    <property type="evidence" value="ECO:0007669"/>
    <property type="project" value="TreeGrafter"/>
</dbReference>
<dbReference type="AlphaFoldDB" id="A0A6N7XAG0"/>
<keyword evidence="2" id="KW-0413">Isomerase</keyword>